<dbReference type="SUPFAM" id="SSF46689">
    <property type="entry name" value="Homeodomain-like"/>
    <property type="match status" value="1"/>
</dbReference>
<dbReference type="Gene3D" id="3.40.50.2300">
    <property type="match status" value="1"/>
</dbReference>
<dbReference type="Gene3D" id="1.10.287.130">
    <property type="match status" value="1"/>
</dbReference>
<dbReference type="SUPFAM" id="SSF47384">
    <property type="entry name" value="Homodimeric domain of signal transducing histidine kinase"/>
    <property type="match status" value="1"/>
</dbReference>
<dbReference type="GO" id="GO:0043565">
    <property type="term" value="F:sequence-specific DNA binding"/>
    <property type="evidence" value="ECO:0007669"/>
    <property type="project" value="InterPro"/>
</dbReference>
<dbReference type="Gene3D" id="1.10.10.60">
    <property type="entry name" value="Homeodomain-like"/>
    <property type="match status" value="1"/>
</dbReference>
<dbReference type="eggNOG" id="COG3292">
    <property type="taxonomic scope" value="Bacteria"/>
</dbReference>
<dbReference type="HOGENOM" id="CLU_000445_28_1_10"/>
<feature type="domain" description="Histidine kinase" evidence="15">
    <location>
        <begin position="825"/>
        <end position="1044"/>
    </location>
</feature>
<name>U6RAI6_9BACT</name>
<evidence type="ECO:0000259" key="15">
    <source>
        <dbReference type="PROSITE" id="PS50109"/>
    </source>
</evidence>
<proteinExistence type="predicted"/>
<sequence>MRYKYLLLLLALLALNTPISAEYFRHIGLSEGLTQPSVMSIHQDQLGRMWFGTREGINLYDGKQITAFKGWCNASNDSAPIWLGNEVSSIVEDKQGNIFFLVDDDIIKFDIQTEQFSRLSKGSRIPVLTSLEGDLWYMRRDSLFKHSSGATESTFMLKTGITSPITCLTMLPNKICIGSHDGIFFYDRSSGKETHVLRGIDIYRIFESSQKELWIGTRMYGLYRINKKGEIRQVPFSPGSPTGISSWQIRDFVEDGERNIWFGTFDGLHKYSTKTGQYSLIQIPKYVGGLNHPSIFSLCKDMQGTIWVGSYFGGVNYFTPKQDSFVHYDYDQNATKNQYYSYIGDIVVDKNEHVWLSTDGGGISCTDKNWNIIHQFTAGGKNSIPHNNIKSICYDEENECIYIGTYLGGLSRYDLQTGQFYNYLERRKGEPNTPNEVVFHVKMWKGKLYLSARNGVFSLDTKTQKFHKLDIPIAYYEDFDIDPEGYLYLSGMFNLVCMHLDKLEASYIPLTQKGYNAKITRILATNNGAYISTLGGGLFFYDKKTHKTAHYTAEEHQLPSNFCYNVCLSPSGNILITSDKGVTSYSPEKNSFTTINLMRNFPTAHIISGCGIFASDQKRIYVGDTKGVTSFSEEEFHKANTFRHNPNLYFSELWINNQKVVAGDETGVLTKAFPYTQKLKLSHNQNNLILSFALPDYEQQLSQKQFQYKLDGFDKKWIKTSQTEVHYTNLDPGTYTLRVAAINNSSNQSGDITDKEISMQLTISAPWYATWWAFLLYIISFIGCLYYFISSRIAKRTLALSLEKERFEKQQIEQLNQEKLVFFTNVSHEFRTPLTLIISHIDIILQKSSLNPSIYNQILKIRKNAQQMSNLISELLEFRKLEQNHKTLQISQQDITPFLKEIYFSFVDYAHLRNIHYDFQLSETPTLCWFDSQLLEKVFFNLLSNAFKYTPDNGNIIISGRTTDNEVEISISDTGSGIAKNDVSQIFARFFQANNQKPGEYSSPGTGIGLALSKTIVEKHHGTITVDSTLGKGSTFTVRLPRNADVFQADKNIQLSNQQQESSIVPGSLDVLPETDTYLTESVHTENAEEKTHTVLLVEDNEELLQLLTELFSPFYEVICATNGEEGLKQVYEHKIDLIISDIMMPKMSGTEMCLQIKNNIDYCHIPLILLTALNSTEQNIEGLNRGADDYITKPFHAQLLLARANNLIRSRLLMQHQFDKKPISEIDLTCINPLDKDILKRTAESIEQHIDDTEYDIPVLCKEVGIGRSLLYTKFKALTGMTPNNFILNYRLKHAAALLQQYPDIPIAEVSDRCGFSSPVYFSRCFKNQYGCTPQNYRKEKKTES</sequence>
<dbReference type="PROSITE" id="PS50109">
    <property type="entry name" value="HIS_KIN"/>
    <property type="match status" value="1"/>
</dbReference>
<protein>
    <recommendedName>
        <fullName evidence="2">histidine kinase</fullName>
        <ecNumber evidence="2">2.7.13.3</ecNumber>
    </recommendedName>
</protein>
<dbReference type="InterPro" id="IPR003594">
    <property type="entry name" value="HATPase_dom"/>
</dbReference>
<evidence type="ECO:0000256" key="5">
    <source>
        <dbReference type="ARBA" id="ARBA00022741"/>
    </source>
</evidence>
<dbReference type="EMBL" id="AQHY01000030">
    <property type="protein sequence ID" value="EOA53649.1"/>
    <property type="molecule type" value="Genomic_DNA"/>
</dbReference>
<evidence type="ECO:0000259" key="14">
    <source>
        <dbReference type="PROSITE" id="PS01124"/>
    </source>
</evidence>
<feature type="modified residue" description="4-aspartylphosphate" evidence="12">
    <location>
        <position position="1142"/>
    </location>
</feature>
<keyword evidence="13" id="KW-1133">Transmembrane helix</keyword>
<keyword evidence="13" id="KW-0472">Membrane</keyword>
<dbReference type="InterPro" id="IPR015943">
    <property type="entry name" value="WD40/YVTN_repeat-like_dom_sf"/>
</dbReference>
<dbReference type="InterPro" id="IPR018060">
    <property type="entry name" value="HTH_AraC"/>
</dbReference>
<dbReference type="EC" id="2.7.13.3" evidence="2"/>
<dbReference type="SUPFAM" id="SSF55874">
    <property type="entry name" value="ATPase domain of HSP90 chaperone/DNA topoisomerase II/histidine kinase"/>
    <property type="match status" value="1"/>
</dbReference>
<evidence type="ECO:0000256" key="11">
    <source>
        <dbReference type="ARBA" id="ARBA00023163"/>
    </source>
</evidence>
<evidence type="ECO:0000256" key="9">
    <source>
        <dbReference type="ARBA" id="ARBA00023015"/>
    </source>
</evidence>
<dbReference type="eggNOG" id="COG0745">
    <property type="taxonomic scope" value="Bacteria"/>
</dbReference>
<dbReference type="InterPro" id="IPR018062">
    <property type="entry name" value="HTH_AraC-typ_CS"/>
</dbReference>
<dbReference type="SMART" id="SM00342">
    <property type="entry name" value="HTH_ARAC"/>
    <property type="match status" value="1"/>
</dbReference>
<dbReference type="CDD" id="cd00082">
    <property type="entry name" value="HisKA"/>
    <property type="match status" value="1"/>
</dbReference>
<dbReference type="Pfam" id="PF12833">
    <property type="entry name" value="HTH_18"/>
    <property type="match status" value="1"/>
</dbReference>
<evidence type="ECO:0000256" key="3">
    <source>
        <dbReference type="ARBA" id="ARBA00022553"/>
    </source>
</evidence>
<reference evidence="17 18" key="1">
    <citation type="submission" date="2013-04" db="EMBL/GenBank/DDBJ databases">
        <title>The Genome Sequence of Bacteroides massiliensis DSM 17679.</title>
        <authorList>
            <consortium name="The Broad Institute Genomics Platform"/>
            <person name="Earl A."/>
            <person name="Ward D."/>
            <person name="Feldgarden M."/>
            <person name="Gevers D."/>
            <person name="Martens E."/>
            <person name="Fenner L."/>
            <person name="Roux V."/>
            <person name="Mallet M.N."/>
            <person name="Raoult D."/>
            <person name="Walker B."/>
            <person name="Young S."/>
            <person name="Zeng Q."/>
            <person name="Gargeya S."/>
            <person name="Fitzgerald M."/>
            <person name="Haas B."/>
            <person name="Abouelleil A."/>
            <person name="Allen A.W."/>
            <person name="Alvarado L."/>
            <person name="Arachchi H.M."/>
            <person name="Berlin A.M."/>
            <person name="Chapman S.B."/>
            <person name="Gainer-Dewar J."/>
            <person name="Goldberg J."/>
            <person name="Griggs A."/>
            <person name="Gujja S."/>
            <person name="Hansen M."/>
            <person name="Howarth C."/>
            <person name="Imamovic A."/>
            <person name="Ireland A."/>
            <person name="Larimer J."/>
            <person name="McCowan C."/>
            <person name="Murphy C."/>
            <person name="Pearson M."/>
            <person name="Poon T.W."/>
            <person name="Priest M."/>
            <person name="Roberts A."/>
            <person name="Saif S."/>
            <person name="Shea T."/>
            <person name="Sisk P."/>
            <person name="Sykes S."/>
            <person name="Wortman J."/>
            <person name="Nusbaum C."/>
            <person name="Birren B."/>
        </authorList>
    </citation>
    <scope>NUCLEOTIDE SEQUENCE [LARGE SCALE GENOMIC DNA]</scope>
    <source>
        <strain evidence="18">B84634 / Timone 84634 / DSM 17679 / JCM 13223</strain>
    </source>
</reference>
<dbReference type="PATRIC" id="fig|1121098.3.peg.2805"/>
<dbReference type="STRING" id="1121098.HMPREF1534_02770"/>
<keyword evidence="10" id="KW-0238">DNA-binding</keyword>
<dbReference type="PANTHER" id="PTHR43547">
    <property type="entry name" value="TWO-COMPONENT HISTIDINE KINASE"/>
    <property type="match status" value="1"/>
</dbReference>
<dbReference type="Pfam" id="PF00072">
    <property type="entry name" value="Response_reg"/>
    <property type="match status" value="1"/>
</dbReference>
<evidence type="ECO:0000256" key="13">
    <source>
        <dbReference type="SAM" id="Phobius"/>
    </source>
</evidence>
<organism evidence="17 18">
    <name type="scientific">Phocaeicola massiliensis B84634 = Timone 84634 = DSM 17679 = JCM 13223</name>
    <dbReference type="NCBI Taxonomy" id="1121098"/>
    <lineage>
        <taxon>Bacteria</taxon>
        <taxon>Pseudomonadati</taxon>
        <taxon>Bacteroidota</taxon>
        <taxon>Bacteroidia</taxon>
        <taxon>Bacteroidales</taxon>
        <taxon>Bacteroidaceae</taxon>
        <taxon>Phocaeicola</taxon>
    </lineage>
</organism>
<dbReference type="InterPro" id="IPR003661">
    <property type="entry name" value="HisK_dim/P_dom"/>
</dbReference>
<dbReference type="InterPro" id="IPR005467">
    <property type="entry name" value="His_kinase_dom"/>
</dbReference>
<keyword evidence="13" id="KW-0812">Transmembrane</keyword>
<gene>
    <name evidence="17" type="ORF">HMPREF1534_02770</name>
</gene>
<dbReference type="Proteomes" id="UP000017831">
    <property type="component" value="Unassembled WGS sequence"/>
</dbReference>
<feature type="domain" description="HTH araC/xylS-type" evidence="14">
    <location>
        <begin position="1241"/>
        <end position="1341"/>
    </location>
</feature>
<dbReference type="FunFam" id="3.30.565.10:FF:000037">
    <property type="entry name" value="Hybrid sensor histidine kinase/response regulator"/>
    <property type="match status" value="1"/>
</dbReference>
<keyword evidence="6" id="KW-0418">Kinase</keyword>
<dbReference type="RefSeq" id="WP_005942383.1">
    <property type="nucleotide sequence ID" value="NZ_KB890340.1"/>
</dbReference>
<dbReference type="PANTHER" id="PTHR43547:SF2">
    <property type="entry name" value="HYBRID SIGNAL TRANSDUCTION HISTIDINE KINASE C"/>
    <property type="match status" value="1"/>
</dbReference>
<keyword evidence="4" id="KW-0808">Transferase</keyword>
<dbReference type="GO" id="GO:0000155">
    <property type="term" value="F:phosphorelay sensor kinase activity"/>
    <property type="evidence" value="ECO:0007669"/>
    <property type="project" value="InterPro"/>
</dbReference>
<keyword evidence="8" id="KW-0902">Two-component regulatory system</keyword>
<dbReference type="GeneID" id="60061332"/>
<dbReference type="InterPro" id="IPR011123">
    <property type="entry name" value="Y_Y_Y"/>
</dbReference>
<feature type="domain" description="Response regulatory" evidence="16">
    <location>
        <begin position="1094"/>
        <end position="1209"/>
    </location>
</feature>
<accession>U6RAI6</accession>
<dbReference type="InterPro" id="IPR001789">
    <property type="entry name" value="Sig_transdc_resp-reg_receiver"/>
</dbReference>
<dbReference type="Pfam" id="PF00512">
    <property type="entry name" value="HisKA"/>
    <property type="match status" value="1"/>
</dbReference>
<dbReference type="InterPro" id="IPR036890">
    <property type="entry name" value="HATPase_C_sf"/>
</dbReference>
<keyword evidence="5" id="KW-0547">Nucleotide-binding</keyword>
<keyword evidence="7" id="KW-0067">ATP-binding</keyword>
<evidence type="ECO:0000313" key="18">
    <source>
        <dbReference type="Proteomes" id="UP000017831"/>
    </source>
</evidence>
<dbReference type="Pfam" id="PF07494">
    <property type="entry name" value="Reg_prop"/>
    <property type="match status" value="1"/>
</dbReference>
<dbReference type="InterPro" id="IPR011110">
    <property type="entry name" value="Reg_prop"/>
</dbReference>
<keyword evidence="3 12" id="KW-0597">Phosphoprotein</keyword>
<dbReference type="PROSITE" id="PS01124">
    <property type="entry name" value="HTH_ARAC_FAMILY_2"/>
    <property type="match status" value="1"/>
</dbReference>
<dbReference type="Gene3D" id="2.130.10.10">
    <property type="entry name" value="YVTN repeat-like/Quinoprotein amine dehydrogenase"/>
    <property type="match status" value="2"/>
</dbReference>
<evidence type="ECO:0000256" key="7">
    <source>
        <dbReference type="ARBA" id="ARBA00022840"/>
    </source>
</evidence>
<keyword evidence="9" id="KW-0805">Transcription regulation</keyword>
<dbReference type="InterPro" id="IPR004358">
    <property type="entry name" value="Sig_transdc_His_kin-like_C"/>
</dbReference>
<dbReference type="FunFam" id="3.40.50.2300:FF:000138">
    <property type="entry name" value="Two-component system sensor histidine kinase/response regulator"/>
    <property type="match status" value="1"/>
</dbReference>
<dbReference type="PRINTS" id="PR00344">
    <property type="entry name" value="BCTRLSENSOR"/>
</dbReference>
<dbReference type="Pfam" id="PF07495">
    <property type="entry name" value="Y_Y_Y"/>
    <property type="match status" value="1"/>
</dbReference>
<keyword evidence="11" id="KW-0804">Transcription</keyword>
<keyword evidence="18" id="KW-1185">Reference proteome</keyword>
<evidence type="ECO:0000256" key="6">
    <source>
        <dbReference type="ARBA" id="ARBA00022777"/>
    </source>
</evidence>
<dbReference type="SMART" id="SM00448">
    <property type="entry name" value="REC"/>
    <property type="match status" value="1"/>
</dbReference>
<evidence type="ECO:0000256" key="10">
    <source>
        <dbReference type="ARBA" id="ARBA00023125"/>
    </source>
</evidence>
<dbReference type="InterPro" id="IPR011006">
    <property type="entry name" value="CheY-like_superfamily"/>
</dbReference>
<dbReference type="SMART" id="SM00388">
    <property type="entry name" value="HisKA"/>
    <property type="match status" value="1"/>
</dbReference>
<dbReference type="InterPro" id="IPR009057">
    <property type="entry name" value="Homeodomain-like_sf"/>
</dbReference>
<dbReference type="Gene3D" id="2.60.40.10">
    <property type="entry name" value="Immunoglobulins"/>
    <property type="match status" value="1"/>
</dbReference>
<dbReference type="Pfam" id="PF02518">
    <property type="entry name" value="HATPase_c"/>
    <property type="match status" value="1"/>
</dbReference>
<dbReference type="InterPro" id="IPR013783">
    <property type="entry name" value="Ig-like_fold"/>
</dbReference>
<dbReference type="Gene3D" id="3.30.565.10">
    <property type="entry name" value="Histidine kinase-like ATPase, C-terminal domain"/>
    <property type="match status" value="1"/>
</dbReference>
<dbReference type="SUPFAM" id="SSF52172">
    <property type="entry name" value="CheY-like"/>
    <property type="match status" value="1"/>
</dbReference>
<feature type="transmembrane region" description="Helical" evidence="13">
    <location>
        <begin position="767"/>
        <end position="789"/>
    </location>
</feature>
<dbReference type="GO" id="GO:0005524">
    <property type="term" value="F:ATP binding"/>
    <property type="evidence" value="ECO:0007669"/>
    <property type="project" value="UniProtKB-KW"/>
</dbReference>
<dbReference type="eggNOG" id="COG5002">
    <property type="taxonomic scope" value="Bacteria"/>
</dbReference>
<dbReference type="PROSITE" id="PS50110">
    <property type="entry name" value="RESPONSE_REGULATORY"/>
    <property type="match status" value="1"/>
</dbReference>
<dbReference type="SMART" id="SM00387">
    <property type="entry name" value="HATPase_c"/>
    <property type="match status" value="1"/>
</dbReference>
<evidence type="ECO:0000259" key="16">
    <source>
        <dbReference type="PROSITE" id="PS50110"/>
    </source>
</evidence>
<evidence type="ECO:0000256" key="1">
    <source>
        <dbReference type="ARBA" id="ARBA00000085"/>
    </source>
</evidence>
<dbReference type="PROSITE" id="PS00041">
    <property type="entry name" value="HTH_ARAC_FAMILY_1"/>
    <property type="match status" value="1"/>
</dbReference>
<dbReference type="InterPro" id="IPR036097">
    <property type="entry name" value="HisK_dim/P_sf"/>
</dbReference>
<evidence type="ECO:0000313" key="17">
    <source>
        <dbReference type="EMBL" id="EOA53649.1"/>
    </source>
</evidence>
<evidence type="ECO:0000256" key="12">
    <source>
        <dbReference type="PROSITE-ProRule" id="PRU00169"/>
    </source>
</evidence>
<comment type="catalytic activity">
    <reaction evidence="1">
        <text>ATP + protein L-histidine = ADP + protein N-phospho-L-histidine.</text>
        <dbReference type="EC" id="2.7.13.3"/>
    </reaction>
</comment>
<dbReference type="OrthoDB" id="717811at2"/>
<evidence type="ECO:0000256" key="4">
    <source>
        <dbReference type="ARBA" id="ARBA00022679"/>
    </source>
</evidence>
<dbReference type="SUPFAM" id="SSF63829">
    <property type="entry name" value="Calcium-dependent phosphotriesterase"/>
    <property type="match status" value="3"/>
</dbReference>
<dbReference type="GO" id="GO:0003700">
    <property type="term" value="F:DNA-binding transcription factor activity"/>
    <property type="evidence" value="ECO:0007669"/>
    <property type="project" value="InterPro"/>
</dbReference>
<evidence type="ECO:0000256" key="2">
    <source>
        <dbReference type="ARBA" id="ARBA00012438"/>
    </source>
</evidence>
<evidence type="ECO:0000256" key="8">
    <source>
        <dbReference type="ARBA" id="ARBA00023012"/>
    </source>
</evidence>
<comment type="caution">
    <text evidence="17">The sequence shown here is derived from an EMBL/GenBank/DDBJ whole genome shotgun (WGS) entry which is preliminary data.</text>
</comment>